<keyword evidence="3" id="KW-1185">Reference proteome</keyword>
<dbReference type="AlphaFoldDB" id="A0A9F3QSJ5"/>
<dbReference type="RefSeq" id="XP_015743456.1">
    <property type="nucleotide sequence ID" value="XM_015887970.2"/>
</dbReference>
<proteinExistence type="predicted"/>
<dbReference type="InterPro" id="IPR029365">
    <property type="entry name" value="TMEM238"/>
</dbReference>
<dbReference type="PANTHER" id="PTHR28613">
    <property type="entry name" value="SI:CH211-232M10.4-RELATED"/>
    <property type="match status" value="1"/>
</dbReference>
<evidence type="ECO:0000313" key="3">
    <source>
        <dbReference type="Proteomes" id="UP000695026"/>
    </source>
</evidence>
<dbReference type="Pfam" id="PF15125">
    <property type="entry name" value="TMEM238"/>
    <property type="match status" value="1"/>
</dbReference>
<protein>
    <submittedName>
        <fullName evidence="4">Transmembrane protein 238-like</fullName>
    </submittedName>
</protein>
<dbReference type="OMA" id="FYGRCAI"/>
<gene>
    <name evidence="4" type="primary">LOC107326113</name>
</gene>
<keyword evidence="2" id="KW-0812">Transmembrane</keyword>
<evidence type="ECO:0000256" key="1">
    <source>
        <dbReference type="SAM" id="MobiDB-lite"/>
    </source>
</evidence>
<evidence type="ECO:0000313" key="4">
    <source>
        <dbReference type="RefSeq" id="XP_015743456.1"/>
    </source>
</evidence>
<name>A0A9F3QSJ5_PYTBI</name>
<sequence>MARNCYGRCAVFLGAALVLDAAGLALLLAGGVGNPSRDGHSLRDFLMLTGGILIFLSLLCWLFWYSGNLRGVPAEELPLGTRASSPATRSRASFLRLAAKLSERLSQRHRPAPAPCLLSAFGPPAKTPKTTASLRPDGPLELGRLRTGLPLNAGATEERLV</sequence>
<reference evidence="4" key="1">
    <citation type="submission" date="2025-08" db="UniProtKB">
        <authorList>
            <consortium name="RefSeq"/>
        </authorList>
    </citation>
    <scope>IDENTIFICATION</scope>
    <source>
        <tissue evidence="4">Liver</tissue>
    </source>
</reference>
<feature type="region of interest" description="Disordered" evidence="1">
    <location>
        <begin position="117"/>
        <end position="141"/>
    </location>
</feature>
<feature type="transmembrane region" description="Helical" evidence="2">
    <location>
        <begin position="45"/>
        <end position="64"/>
    </location>
</feature>
<accession>A0A9F3QSJ5</accession>
<dbReference type="PANTHER" id="PTHR28613:SF8">
    <property type="entry name" value="LCCL DOMAIN-CONTAINING PROTEIN"/>
    <property type="match status" value="1"/>
</dbReference>
<dbReference type="GeneID" id="107326113"/>
<organism evidence="3 4">
    <name type="scientific">Python bivittatus</name>
    <name type="common">Burmese python</name>
    <name type="synonym">Python molurus bivittatus</name>
    <dbReference type="NCBI Taxonomy" id="176946"/>
    <lineage>
        <taxon>Eukaryota</taxon>
        <taxon>Metazoa</taxon>
        <taxon>Chordata</taxon>
        <taxon>Craniata</taxon>
        <taxon>Vertebrata</taxon>
        <taxon>Euteleostomi</taxon>
        <taxon>Lepidosauria</taxon>
        <taxon>Squamata</taxon>
        <taxon>Bifurcata</taxon>
        <taxon>Unidentata</taxon>
        <taxon>Episquamata</taxon>
        <taxon>Toxicofera</taxon>
        <taxon>Serpentes</taxon>
        <taxon>Henophidia</taxon>
        <taxon>Pythonidae</taxon>
        <taxon>Python</taxon>
    </lineage>
</organism>
<keyword evidence="2" id="KW-1133">Transmembrane helix</keyword>
<dbReference type="Proteomes" id="UP000695026">
    <property type="component" value="Unplaced"/>
</dbReference>
<dbReference type="OrthoDB" id="9047238at2759"/>
<keyword evidence="2" id="KW-0472">Membrane</keyword>
<dbReference type="KEGG" id="pbi:107326113"/>
<evidence type="ECO:0000256" key="2">
    <source>
        <dbReference type="SAM" id="Phobius"/>
    </source>
</evidence>